<accession>A0A1H9XBK6</accession>
<dbReference type="PANTHER" id="PTHR43248">
    <property type="entry name" value="2-SUCCINYL-6-HYDROXY-2,4-CYCLOHEXADIENE-1-CARBOXYLATE SYNTHASE"/>
    <property type="match status" value="1"/>
</dbReference>
<proteinExistence type="inferred from homology"/>
<gene>
    <name evidence="7" type="ORF">SAMN04487818_11410</name>
</gene>
<feature type="domain" description="AB hydrolase-1" evidence="6">
    <location>
        <begin position="115"/>
        <end position="500"/>
    </location>
</feature>
<evidence type="ECO:0000313" key="8">
    <source>
        <dbReference type="Proteomes" id="UP000199051"/>
    </source>
</evidence>
<dbReference type="AlphaFoldDB" id="A0A1H9XBK6"/>
<organism evidence="7 8">
    <name type="scientific">Actinokineospora terrae</name>
    <dbReference type="NCBI Taxonomy" id="155974"/>
    <lineage>
        <taxon>Bacteria</taxon>
        <taxon>Bacillati</taxon>
        <taxon>Actinomycetota</taxon>
        <taxon>Actinomycetes</taxon>
        <taxon>Pseudonocardiales</taxon>
        <taxon>Pseudonocardiaceae</taxon>
        <taxon>Actinokineospora</taxon>
    </lineage>
</organism>
<dbReference type="Gene3D" id="3.40.50.1820">
    <property type="entry name" value="alpha/beta hydrolase"/>
    <property type="match status" value="1"/>
</dbReference>
<dbReference type="SUPFAM" id="SSF53474">
    <property type="entry name" value="alpha/beta-Hydrolases"/>
    <property type="match status" value="1"/>
</dbReference>
<feature type="region of interest" description="Disordered" evidence="4">
    <location>
        <begin position="168"/>
        <end position="190"/>
    </location>
</feature>
<evidence type="ECO:0000313" key="7">
    <source>
        <dbReference type="EMBL" id="SES43502.1"/>
    </source>
</evidence>
<comment type="similarity">
    <text evidence="1">Belongs to the peptidase S33 family.</text>
</comment>
<dbReference type="PROSITE" id="PS51257">
    <property type="entry name" value="PROKAR_LIPOPROTEIN"/>
    <property type="match status" value="1"/>
</dbReference>
<dbReference type="InterPro" id="IPR029058">
    <property type="entry name" value="AB_hydrolase_fold"/>
</dbReference>
<dbReference type="STRING" id="155974.SAMN04487818_11410"/>
<sequence>MRRSVASALVAVLALAASTLAACSADEPPAPVTEQRGPRGAVPVGLERYYGQPLTWEDCAPYARTDADRQTLRAPGLRCARLTVPLDYTAPGGDTITLGLSRKPATDDGNRIGSLVINPGGPGVSGLSTAARLSGVGGLNKRFDFVGFDPRGTGSSEPVVRCLTDAERDAERADDDELDTSPRGVAKAEADQRDYATKCAERTGKGAAMLANIGTRDVARDLDVLRSALGDEKLTYLGYSYGTRIGSTYAEAFPGSVRAMVLDGAVDPTQDAVAELVAQATGFQSAFTDFVAWCVQRQDCALGRDATRALRAFHTLVRPLAERPIETGDGRRLSYSDATTGVTQALYSEQLWELLNTGLNELKQNRSHTLMALADAYLERDKNGRYTTTQDAFVAVRCVDDTRVTDRAAVLEAQQRYKQAAPFLDDGKPASDALDACAFWPVPTTSTPHLPSVEGLPSVLVISTTGDPATPYEAGVALAKALGGRLLTYEATQHTAFLQGVRCVDDAGSAYLTELRLPQEGVRCSA</sequence>
<keyword evidence="8" id="KW-1185">Reference proteome</keyword>
<dbReference type="PANTHER" id="PTHR43248:SF29">
    <property type="entry name" value="TRIPEPTIDYL AMINOPEPTIDASE"/>
    <property type="match status" value="1"/>
</dbReference>
<evidence type="ECO:0000256" key="4">
    <source>
        <dbReference type="SAM" id="MobiDB-lite"/>
    </source>
</evidence>
<dbReference type="RefSeq" id="WP_092785245.1">
    <property type="nucleotide sequence ID" value="NZ_FOGI01000014.1"/>
</dbReference>
<evidence type="ECO:0000256" key="2">
    <source>
        <dbReference type="ARBA" id="ARBA00022729"/>
    </source>
</evidence>
<dbReference type="GO" id="GO:0016787">
    <property type="term" value="F:hydrolase activity"/>
    <property type="evidence" value="ECO:0007669"/>
    <property type="project" value="UniProtKB-KW"/>
</dbReference>
<feature type="signal peptide" evidence="5">
    <location>
        <begin position="1"/>
        <end position="21"/>
    </location>
</feature>
<name>A0A1H9XBK6_9PSEU</name>
<evidence type="ECO:0000256" key="1">
    <source>
        <dbReference type="ARBA" id="ARBA00010088"/>
    </source>
</evidence>
<evidence type="ECO:0000256" key="5">
    <source>
        <dbReference type="SAM" id="SignalP"/>
    </source>
</evidence>
<keyword evidence="2 5" id="KW-0732">Signal</keyword>
<dbReference type="EMBL" id="FOGI01000014">
    <property type="protein sequence ID" value="SES43502.1"/>
    <property type="molecule type" value="Genomic_DNA"/>
</dbReference>
<keyword evidence="3 7" id="KW-0378">Hydrolase</keyword>
<evidence type="ECO:0000256" key="3">
    <source>
        <dbReference type="ARBA" id="ARBA00022801"/>
    </source>
</evidence>
<dbReference type="InterPro" id="IPR000073">
    <property type="entry name" value="AB_hydrolase_1"/>
</dbReference>
<protein>
    <submittedName>
        <fullName evidence="7">Alpha/beta hydrolase fold</fullName>
    </submittedName>
</protein>
<feature type="chain" id="PRO_5038463511" evidence="5">
    <location>
        <begin position="22"/>
        <end position="526"/>
    </location>
</feature>
<dbReference type="Pfam" id="PF00561">
    <property type="entry name" value="Abhydrolase_1"/>
    <property type="match status" value="1"/>
</dbReference>
<dbReference type="Proteomes" id="UP000199051">
    <property type="component" value="Unassembled WGS sequence"/>
</dbReference>
<evidence type="ECO:0000259" key="6">
    <source>
        <dbReference type="Pfam" id="PF00561"/>
    </source>
</evidence>
<reference evidence="8" key="1">
    <citation type="submission" date="2016-10" db="EMBL/GenBank/DDBJ databases">
        <authorList>
            <person name="Varghese N."/>
            <person name="Submissions S."/>
        </authorList>
    </citation>
    <scope>NUCLEOTIDE SEQUENCE [LARGE SCALE GENOMIC DNA]</scope>
    <source>
        <strain evidence="8">DSM 44260</strain>
    </source>
</reference>
<dbReference type="InterPro" id="IPR051601">
    <property type="entry name" value="Serine_prot/Carboxylest_S33"/>
</dbReference>